<evidence type="ECO:0000259" key="6">
    <source>
        <dbReference type="PROSITE" id="PS51782"/>
    </source>
</evidence>
<dbReference type="InterPro" id="IPR036779">
    <property type="entry name" value="LysM_dom_sf"/>
</dbReference>
<dbReference type="Proteomes" id="UP000295260">
    <property type="component" value="Unassembled WGS sequence"/>
</dbReference>
<dbReference type="RefSeq" id="WP_133533898.1">
    <property type="nucleotide sequence ID" value="NZ_SNXR01000017.1"/>
</dbReference>
<evidence type="ECO:0000256" key="1">
    <source>
        <dbReference type="ARBA" id="ARBA00004370"/>
    </source>
</evidence>
<keyword evidence="4" id="KW-0472">Membrane</keyword>
<comment type="subcellular location">
    <subcellularLocation>
        <location evidence="1">Membrane</location>
    </subcellularLocation>
</comment>
<dbReference type="InterPro" id="IPR001828">
    <property type="entry name" value="ANF_lig-bd_rcpt"/>
</dbReference>
<feature type="domain" description="LysM" evidence="6">
    <location>
        <begin position="28"/>
        <end position="71"/>
    </location>
</feature>
<dbReference type="SMART" id="SM00257">
    <property type="entry name" value="LysM"/>
    <property type="match status" value="4"/>
</dbReference>
<feature type="domain" description="LysM" evidence="6">
    <location>
        <begin position="93"/>
        <end position="137"/>
    </location>
</feature>
<dbReference type="Pfam" id="PF01476">
    <property type="entry name" value="LysM"/>
    <property type="match status" value="4"/>
</dbReference>
<keyword evidence="5" id="KW-0732">Signal</keyword>
<dbReference type="InterPro" id="IPR018392">
    <property type="entry name" value="LysM"/>
</dbReference>
<dbReference type="EMBL" id="SNXR01000017">
    <property type="protein sequence ID" value="TDP57880.1"/>
    <property type="molecule type" value="Genomic_DNA"/>
</dbReference>
<keyword evidence="3" id="KW-1133">Transmembrane helix</keyword>
<dbReference type="GO" id="GO:0016020">
    <property type="term" value="C:membrane"/>
    <property type="evidence" value="ECO:0007669"/>
    <property type="project" value="UniProtKB-SubCell"/>
</dbReference>
<dbReference type="PROSITE" id="PS51782">
    <property type="entry name" value="LYSM"/>
    <property type="match status" value="4"/>
</dbReference>
<gene>
    <name evidence="7" type="ORF">BC748_2703</name>
</gene>
<evidence type="ECO:0000256" key="2">
    <source>
        <dbReference type="ARBA" id="ARBA00022692"/>
    </source>
</evidence>
<feature type="domain" description="LysM" evidence="6">
    <location>
        <begin position="260"/>
        <end position="303"/>
    </location>
</feature>
<evidence type="ECO:0000313" key="7">
    <source>
        <dbReference type="EMBL" id="TDP57880.1"/>
    </source>
</evidence>
<dbReference type="InterPro" id="IPR028082">
    <property type="entry name" value="Peripla_BP_I"/>
</dbReference>
<organism evidence="7 8">
    <name type="scientific">Flavobacterium dankookense</name>
    <dbReference type="NCBI Taxonomy" id="706186"/>
    <lineage>
        <taxon>Bacteria</taxon>
        <taxon>Pseudomonadati</taxon>
        <taxon>Bacteroidota</taxon>
        <taxon>Flavobacteriia</taxon>
        <taxon>Flavobacteriales</taxon>
        <taxon>Flavobacteriaceae</taxon>
        <taxon>Flavobacterium</taxon>
    </lineage>
</organism>
<dbReference type="SUPFAM" id="SSF54106">
    <property type="entry name" value="LysM domain"/>
    <property type="match status" value="4"/>
</dbReference>
<reference evidence="7 8" key="1">
    <citation type="submission" date="2019-03" db="EMBL/GenBank/DDBJ databases">
        <title>Genomic Encyclopedia of Archaeal and Bacterial Type Strains, Phase II (KMG-II): from individual species to whole genera.</title>
        <authorList>
            <person name="Goeker M."/>
        </authorList>
    </citation>
    <scope>NUCLEOTIDE SEQUENCE [LARGE SCALE GENOMIC DNA]</scope>
    <source>
        <strain evidence="7 8">DSM 25687</strain>
    </source>
</reference>
<feature type="signal peptide" evidence="5">
    <location>
        <begin position="1"/>
        <end position="21"/>
    </location>
</feature>
<sequence>MKNKILFSLLFALLSISVTTAAKQEKYIKHTVEKGDTVNILAQKYNVTPYDIFRLNPDSQNGIQLNTVLLIPPSTVVSSTGVPKITPAVSKQTTHLVQPKETLFSLSRKYNVPVDVIKNANVELLKDGLKIGQNVVIPASGILSQETYEKPPVEKPISKPIEITKSTVKSEPKEVVKPTNSDENTIYHTVEPKETKFGISKKYGITIEALEKLNPQIVSGLPIGAKLLISGKRNNTVVEKPIVSKSEPIKETVSTKKYLQEYVVRSQETIYSISKDNGISEQELINLNPELKKGVKLGMILRVPMSNKSEDKSVKSLPKITSLSKNFNSNEKKQLVMLLPFNLSKIESDTVNSTQARLKKDKFLNMTLDFYSGALMAIDSAKTLGMNFDIQIHDSQETKNSSSVATIIQQNKLEKTDAIIGPFYQSNVEKLAELLEGYNTPVISPMSNQVGKSYKNLYQAMPSSEQLKSSIFDFMRTKNGNIVAIVDSKKASISQYLIDRQKDVKLVGLTEKGTLVSDSLFVKLDKDKMNYIILSSERTGMILGATNAMISAQRNYQVQMVIIEENETLDFEEIPLNRLAKLKMMYPSLSKPNETPEAVQFDMKYKKINKVLPNQFAIRGFDVTFDTLMRLSQEKSFEETIQSSASEQIENKFDYISNSDSGYTNKGVYILQYEEDLSITEAK</sequence>
<evidence type="ECO:0000313" key="8">
    <source>
        <dbReference type="Proteomes" id="UP000295260"/>
    </source>
</evidence>
<feature type="chain" id="PRO_5020839008" evidence="5">
    <location>
        <begin position="22"/>
        <end position="683"/>
    </location>
</feature>
<dbReference type="PANTHER" id="PTHR33734">
    <property type="entry name" value="LYSM DOMAIN-CONTAINING GPI-ANCHORED PROTEIN 2"/>
    <property type="match status" value="1"/>
</dbReference>
<dbReference type="Pfam" id="PF01094">
    <property type="entry name" value="ANF_receptor"/>
    <property type="match status" value="1"/>
</dbReference>
<evidence type="ECO:0000256" key="4">
    <source>
        <dbReference type="ARBA" id="ARBA00023136"/>
    </source>
</evidence>
<evidence type="ECO:0000256" key="3">
    <source>
        <dbReference type="ARBA" id="ARBA00022989"/>
    </source>
</evidence>
<name>A0A4R6Q755_9FLAO</name>
<dbReference type="OrthoDB" id="2149800at2"/>
<dbReference type="CDD" id="cd00118">
    <property type="entry name" value="LysM"/>
    <property type="match status" value="4"/>
</dbReference>
<dbReference type="Gene3D" id="3.40.50.2300">
    <property type="match status" value="1"/>
</dbReference>
<dbReference type="GO" id="GO:0008932">
    <property type="term" value="F:lytic endotransglycosylase activity"/>
    <property type="evidence" value="ECO:0007669"/>
    <property type="project" value="TreeGrafter"/>
</dbReference>
<dbReference type="Gene3D" id="3.10.350.10">
    <property type="entry name" value="LysM domain"/>
    <property type="match status" value="4"/>
</dbReference>
<accession>A0A4R6Q755</accession>
<feature type="domain" description="LysM" evidence="6">
    <location>
        <begin position="186"/>
        <end position="229"/>
    </location>
</feature>
<keyword evidence="8" id="KW-1185">Reference proteome</keyword>
<proteinExistence type="predicted"/>
<dbReference type="AlphaFoldDB" id="A0A4R6Q755"/>
<dbReference type="PANTHER" id="PTHR33734:SF22">
    <property type="entry name" value="MEMBRANE-BOUND LYTIC MUREIN TRANSGLYCOSYLASE D"/>
    <property type="match status" value="1"/>
</dbReference>
<protein>
    <submittedName>
        <fullName evidence="7">Amino acid/amide ABC transporter substrate-binding protein (HAAT family)</fullName>
    </submittedName>
</protein>
<dbReference type="SUPFAM" id="SSF53822">
    <property type="entry name" value="Periplasmic binding protein-like I"/>
    <property type="match status" value="1"/>
</dbReference>
<keyword evidence="2" id="KW-0812">Transmembrane</keyword>
<evidence type="ECO:0000256" key="5">
    <source>
        <dbReference type="SAM" id="SignalP"/>
    </source>
</evidence>
<comment type="caution">
    <text evidence="7">The sequence shown here is derived from an EMBL/GenBank/DDBJ whole genome shotgun (WGS) entry which is preliminary data.</text>
</comment>